<evidence type="ECO:0000259" key="2">
    <source>
        <dbReference type="Pfam" id="PF08670"/>
    </source>
</evidence>
<evidence type="ECO:0000256" key="1">
    <source>
        <dbReference type="ARBA" id="ARBA00023242"/>
    </source>
</evidence>
<keyword evidence="4" id="KW-1185">Reference proteome</keyword>
<keyword evidence="3" id="KW-0371">Homeobox</keyword>
<dbReference type="InterPro" id="IPR044830">
    <property type="entry name" value="HD-Zip_III"/>
</dbReference>
<dbReference type="EMBL" id="LXQA010220867">
    <property type="protein sequence ID" value="MCI35167.1"/>
    <property type="molecule type" value="Genomic_DNA"/>
</dbReference>
<evidence type="ECO:0000313" key="3">
    <source>
        <dbReference type="EMBL" id="MCI35167.1"/>
    </source>
</evidence>
<protein>
    <submittedName>
        <fullName evidence="3">Homeobox-leucine zipper protein ATHB-14-like</fullName>
    </submittedName>
</protein>
<sequence>MLETTLVALQDIMLDKVLDEAGRKILCSEFSKIMQQGYAYLPAGLCVSSMNRPVSYEQAIAWKVLNDDDA</sequence>
<name>A0A392RG25_9FABA</name>
<keyword evidence="1" id="KW-0539">Nucleus</keyword>
<evidence type="ECO:0000313" key="4">
    <source>
        <dbReference type="Proteomes" id="UP000265520"/>
    </source>
</evidence>
<keyword evidence="3" id="KW-0238">DNA-binding</keyword>
<proteinExistence type="predicted"/>
<dbReference type="Proteomes" id="UP000265520">
    <property type="component" value="Unassembled WGS sequence"/>
</dbReference>
<dbReference type="InterPro" id="IPR013978">
    <property type="entry name" value="MEKHLA"/>
</dbReference>
<dbReference type="Pfam" id="PF08670">
    <property type="entry name" value="MEKHLA"/>
    <property type="match status" value="1"/>
</dbReference>
<organism evidence="3 4">
    <name type="scientific">Trifolium medium</name>
    <dbReference type="NCBI Taxonomy" id="97028"/>
    <lineage>
        <taxon>Eukaryota</taxon>
        <taxon>Viridiplantae</taxon>
        <taxon>Streptophyta</taxon>
        <taxon>Embryophyta</taxon>
        <taxon>Tracheophyta</taxon>
        <taxon>Spermatophyta</taxon>
        <taxon>Magnoliopsida</taxon>
        <taxon>eudicotyledons</taxon>
        <taxon>Gunneridae</taxon>
        <taxon>Pentapetalae</taxon>
        <taxon>rosids</taxon>
        <taxon>fabids</taxon>
        <taxon>Fabales</taxon>
        <taxon>Fabaceae</taxon>
        <taxon>Papilionoideae</taxon>
        <taxon>50 kb inversion clade</taxon>
        <taxon>NPAAA clade</taxon>
        <taxon>Hologalegina</taxon>
        <taxon>IRL clade</taxon>
        <taxon>Trifolieae</taxon>
        <taxon>Trifolium</taxon>
    </lineage>
</organism>
<dbReference type="GO" id="GO:0003677">
    <property type="term" value="F:DNA binding"/>
    <property type="evidence" value="ECO:0007669"/>
    <property type="project" value="UniProtKB-KW"/>
</dbReference>
<accession>A0A392RG25</accession>
<dbReference type="GO" id="GO:0003700">
    <property type="term" value="F:DNA-binding transcription factor activity"/>
    <property type="evidence" value="ECO:0007669"/>
    <property type="project" value="InterPro"/>
</dbReference>
<dbReference type="AlphaFoldDB" id="A0A392RG25"/>
<dbReference type="PANTHER" id="PTHR45950">
    <property type="entry name" value="HOMEOBOX-LEUCINE ZIPPER PROTEIN ATHB-14"/>
    <property type="match status" value="1"/>
</dbReference>
<reference evidence="3 4" key="1">
    <citation type="journal article" date="2018" name="Front. Plant Sci.">
        <title>Red Clover (Trifolium pratense) and Zigzag Clover (T. medium) - A Picture of Genomic Similarities and Differences.</title>
        <authorList>
            <person name="Dluhosova J."/>
            <person name="Istvanek J."/>
            <person name="Nedelnik J."/>
            <person name="Repkova J."/>
        </authorList>
    </citation>
    <scope>NUCLEOTIDE SEQUENCE [LARGE SCALE GENOMIC DNA]</scope>
    <source>
        <strain evidence="4">cv. 10/8</strain>
        <tissue evidence="3">Leaf</tissue>
    </source>
</reference>
<comment type="caution">
    <text evidence="3">The sequence shown here is derived from an EMBL/GenBank/DDBJ whole genome shotgun (WGS) entry which is preliminary data.</text>
</comment>
<dbReference type="PANTHER" id="PTHR45950:SF7">
    <property type="entry name" value="HOMEOBOX-LEUCINE ZIPPER PROTEIN ATHB-14"/>
    <property type="match status" value="1"/>
</dbReference>
<feature type="non-terminal residue" evidence="3">
    <location>
        <position position="70"/>
    </location>
</feature>
<feature type="domain" description="MEKHLA" evidence="2">
    <location>
        <begin position="1"/>
        <end position="69"/>
    </location>
</feature>